<dbReference type="Proteomes" id="UP000509421">
    <property type="component" value="Chromosome"/>
</dbReference>
<evidence type="ECO:0000313" key="3">
    <source>
        <dbReference type="EMBL" id="QKZ98532.1"/>
    </source>
</evidence>
<dbReference type="InterPro" id="IPR001296">
    <property type="entry name" value="Glyco_trans_1"/>
</dbReference>
<dbReference type="Gene3D" id="3.40.50.2000">
    <property type="entry name" value="Glycogen Phosphorylase B"/>
    <property type="match status" value="2"/>
</dbReference>
<evidence type="ECO:0000313" key="4">
    <source>
        <dbReference type="Proteomes" id="UP000509421"/>
    </source>
</evidence>
<dbReference type="EMBL" id="CP056117">
    <property type="protein sequence ID" value="QKZ98532.1"/>
    <property type="molecule type" value="Genomic_DNA"/>
</dbReference>
<reference evidence="3 4" key="1">
    <citation type="submission" date="2020-06" db="EMBL/GenBank/DDBJ databases">
        <title>Long-read sequencing of DSM26481-BlokeschLab.</title>
        <authorList>
            <person name="Blokesch M."/>
        </authorList>
    </citation>
    <scope>NUCLEOTIDE SEQUENCE [LARGE SCALE GENOMIC DNA]</scope>
    <source>
        <strain evidence="3 4">DSM 26481</strain>
    </source>
</reference>
<evidence type="ECO:0000259" key="2">
    <source>
        <dbReference type="Pfam" id="PF13439"/>
    </source>
</evidence>
<dbReference type="SUPFAM" id="SSF53756">
    <property type="entry name" value="UDP-Glycosyltransferase/glycogen phosphorylase"/>
    <property type="match status" value="1"/>
</dbReference>
<organism evidence="3 4">
    <name type="scientific">Enterobacter cloacae</name>
    <dbReference type="NCBI Taxonomy" id="550"/>
    <lineage>
        <taxon>Bacteria</taxon>
        <taxon>Pseudomonadati</taxon>
        <taxon>Pseudomonadota</taxon>
        <taxon>Gammaproteobacteria</taxon>
        <taxon>Enterobacterales</taxon>
        <taxon>Enterobacteriaceae</taxon>
        <taxon>Enterobacter</taxon>
        <taxon>Enterobacter cloacae complex</taxon>
    </lineage>
</organism>
<dbReference type="CDD" id="cd03801">
    <property type="entry name" value="GT4_PimA-like"/>
    <property type="match status" value="1"/>
</dbReference>
<feature type="domain" description="Glycosyl transferase family 1" evidence="1">
    <location>
        <begin position="184"/>
        <end position="330"/>
    </location>
</feature>
<accession>A0A7H8UF14</accession>
<evidence type="ECO:0000259" key="1">
    <source>
        <dbReference type="Pfam" id="PF00534"/>
    </source>
</evidence>
<sequence>MKVMLLHNEIKTFRVPLFQALSLKYNIDFYCLRKNHSTVDSVSNVHYGRYFRIPKMQDLEIPMGLWKHLKEKNPDVIISTDLGYAITYIGFAFAKMYNKKFVLWNEQWCDIEHPRRKITKPLEKYICKKSDIILAFGEKHGQYAVNLGADPEKIVNVPNAVPDIEPTPLTDMDIPWLYDSSLFKIVCPARLVKFKGHITVLDAITKIIQTHSNIRVIFAGSGPELKTLNELVCLRNLSQYVYITNKTYNSKERDTLFTYSDLIILASLKSRGVEAWGLVINEAAMFGKKIIVSDATGTANELVLDKITGRIFKSGNSDSLAECISSAYEKTLIWNNYSLSIKQRVHDKYSMDLLIKQFKQTLDRLM</sequence>
<dbReference type="GO" id="GO:0016757">
    <property type="term" value="F:glycosyltransferase activity"/>
    <property type="evidence" value="ECO:0007669"/>
    <property type="project" value="InterPro"/>
</dbReference>
<dbReference type="InterPro" id="IPR028098">
    <property type="entry name" value="Glyco_trans_4-like_N"/>
</dbReference>
<dbReference type="Pfam" id="PF13439">
    <property type="entry name" value="Glyco_transf_4"/>
    <property type="match status" value="1"/>
</dbReference>
<proteinExistence type="predicted"/>
<dbReference type="RefSeq" id="WP_176609943.1">
    <property type="nucleotide sequence ID" value="NZ_CP056117.1"/>
</dbReference>
<dbReference type="PANTHER" id="PTHR12526">
    <property type="entry name" value="GLYCOSYLTRANSFERASE"/>
    <property type="match status" value="1"/>
</dbReference>
<name>A0A7H8UF14_ENTCL</name>
<dbReference type="Pfam" id="PF00534">
    <property type="entry name" value="Glycos_transf_1"/>
    <property type="match status" value="1"/>
</dbReference>
<gene>
    <name evidence="3" type="ORF">HWQ14_12980</name>
</gene>
<dbReference type="AlphaFoldDB" id="A0A7H8UF14"/>
<keyword evidence="3" id="KW-0808">Transferase</keyword>
<dbReference type="PANTHER" id="PTHR12526:SF638">
    <property type="entry name" value="SPORE COAT PROTEIN SA"/>
    <property type="match status" value="1"/>
</dbReference>
<feature type="domain" description="Glycosyltransferase subfamily 4-like N-terminal" evidence="2">
    <location>
        <begin position="25"/>
        <end position="161"/>
    </location>
</feature>
<dbReference type="GO" id="GO:1901135">
    <property type="term" value="P:carbohydrate derivative metabolic process"/>
    <property type="evidence" value="ECO:0007669"/>
    <property type="project" value="UniProtKB-ARBA"/>
</dbReference>
<protein>
    <submittedName>
        <fullName evidence="3">Glycosyltransferase family 4 protein</fullName>
    </submittedName>
</protein>